<dbReference type="AlphaFoldDB" id="A0A1A8W253"/>
<proteinExistence type="predicted"/>
<feature type="compositionally biased region" description="Low complexity" evidence="1">
    <location>
        <begin position="8"/>
        <end position="22"/>
    </location>
</feature>
<dbReference type="EMBL" id="FLQU01000527">
    <property type="protein sequence ID" value="SBS86846.1"/>
    <property type="molecule type" value="Genomic_DNA"/>
</dbReference>
<dbReference type="Proteomes" id="UP000078560">
    <property type="component" value="Unassembled WGS sequence"/>
</dbReference>
<organism evidence="2 3">
    <name type="scientific">Plasmodium ovale curtisi</name>
    <dbReference type="NCBI Taxonomy" id="864141"/>
    <lineage>
        <taxon>Eukaryota</taxon>
        <taxon>Sar</taxon>
        <taxon>Alveolata</taxon>
        <taxon>Apicomplexa</taxon>
        <taxon>Aconoidasida</taxon>
        <taxon>Haemosporida</taxon>
        <taxon>Plasmodiidae</taxon>
        <taxon>Plasmodium</taxon>
        <taxon>Plasmodium (Plasmodium)</taxon>
    </lineage>
</organism>
<accession>A0A1A8W253</accession>
<evidence type="ECO:0000313" key="3">
    <source>
        <dbReference type="Proteomes" id="UP000078560"/>
    </source>
</evidence>
<name>A0A1A8W253_PLAOA</name>
<protein>
    <submittedName>
        <fullName evidence="2">Uncharacterized protein</fullName>
    </submittedName>
</protein>
<feature type="region of interest" description="Disordered" evidence="1">
    <location>
        <begin position="1"/>
        <end position="22"/>
    </location>
</feature>
<evidence type="ECO:0000313" key="2">
    <source>
        <dbReference type="EMBL" id="SBS86846.1"/>
    </source>
</evidence>
<gene>
    <name evidence="2" type="ORF">POVCU2_0039470</name>
</gene>
<evidence type="ECO:0000256" key="1">
    <source>
        <dbReference type="SAM" id="MobiDB-lite"/>
    </source>
</evidence>
<reference evidence="3" key="1">
    <citation type="submission" date="2016-05" db="EMBL/GenBank/DDBJ databases">
        <authorList>
            <person name="Naeem Raeece"/>
        </authorList>
    </citation>
    <scope>NUCLEOTIDE SEQUENCE [LARGE SCALE GENOMIC DNA]</scope>
</reference>
<sequence>MVLISHTGNNKIGSGSGNSNSNSAVCSGCTLMEKQMGLSSAFKSYGYKGKSLIYWKRSYRWERWKQRGLRLWLTWRMREECPNLSTKKK</sequence>